<feature type="binding site" evidence="14">
    <location>
        <position position="730"/>
    </location>
    <ligand>
        <name>ATP</name>
        <dbReference type="ChEBI" id="CHEBI:30616"/>
    </ligand>
</feature>
<dbReference type="GO" id="GO:0140326">
    <property type="term" value="F:ATPase-coupled intramembrane lipid transporter activity"/>
    <property type="evidence" value="ECO:0007669"/>
    <property type="project" value="UniProtKB-EC"/>
</dbReference>
<dbReference type="Pfam" id="PF16209">
    <property type="entry name" value="PhoLip_ATPase_N"/>
    <property type="match status" value="1"/>
</dbReference>
<dbReference type="InterPro" id="IPR006539">
    <property type="entry name" value="P-type_ATPase_IV"/>
</dbReference>
<feature type="transmembrane region" description="Helical" evidence="16">
    <location>
        <begin position="1014"/>
        <end position="1035"/>
    </location>
</feature>
<dbReference type="SFLD" id="SFLDS00003">
    <property type="entry name" value="Haloacid_Dehalogenase"/>
    <property type="match status" value="1"/>
</dbReference>
<comment type="cofactor">
    <cofactor evidence="15">
        <name>Mg(2+)</name>
        <dbReference type="ChEBI" id="CHEBI:18420"/>
    </cofactor>
</comment>
<dbReference type="NCBIfam" id="TIGR01652">
    <property type="entry name" value="ATPase-Plipid"/>
    <property type="match status" value="1"/>
</dbReference>
<evidence type="ECO:0000256" key="11">
    <source>
        <dbReference type="ARBA" id="ARBA00023136"/>
    </source>
</evidence>
<dbReference type="Gene3D" id="3.40.1110.10">
    <property type="entry name" value="Calcium-transporting ATPase, cytoplasmic domain N"/>
    <property type="match status" value="1"/>
</dbReference>
<dbReference type="NCBIfam" id="TIGR01494">
    <property type="entry name" value="ATPase_P-type"/>
    <property type="match status" value="1"/>
</dbReference>
<dbReference type="PROSITE" id="PS00154">
    <property type="entry name" value="ATPASE_E1_E2"/>
    <property type="match status" value="1"/>
</dbReference>
<keyword evidence="5 15" id="KW-0479">Metal-binding</keyword>
<feature type="binding site" evidence="14">
    <location>
        <position position="411"/>
    </location>
    <ligand>
        <name>ATP</name>
        <dbReference type="ChEBI" id="CHEBI:30616"/>
    </ligand>
</feature>
<dbReference type="InterPro" id="IPR018303">
    <property type="entry name" value="ATPase_P-typ_P_site"/>
</dbReference>
<dbReference type="GO" id="GO:0016887">
    <property type="term" value="F:ATP hydrolysis activity"/>
    <property type="evidence" value="ECO:0007669"/>
    <property type="project" value="InterPro"/>
</dbReference>
<feature type="domain" description="P-type ATPase A" evidence="17">
    <location>
        <begin position="122"/>
        <end position="184"/>
    </location>
</feature>
<keyword evidence="6 14" id="KW-0547">Nucleotide-binding</keyword>
<feature type="binding site" evidence="14">
    <location>
        <position position="822"/>
    </location>
    <ligand>
        <name>ATP</name>
        <dbReference type="ChEBI" id="CHEBI:30616"/>
    </ligand>
</feature>
<keyword evidence="9 16" id="KW-1278">Translocase</keyword>
<dbReference type="FunFam" id="3.40.50.1000:FF:000084">
    <property type="entry name" value="Phospholipid-transporting ATPase"/>
    <property type="match status" value="1"/>
</dbReference>
<evidence type="ECO:0000256" key="6">
    <source>
        <dbReference type="ARBA" id="ARBA00022741"/>
    </source>
</evidence>
<keyword evidence="21" id="KW-1185">Reference proteome</keyword>
<comment type="catalytic activity">
    <reaction evidence="12 16">
        <text>ATP + H2O + phospholipidSide 1 = ADP + phosphate + phospholipidSide 2.</text>
        <dbReference type="EC" id="7.6.2.1"/>
    </reaction>
</comment>
<feature type="binding site" evidence="15">
    <location>
        <position position="409"/>
    </location>
    <ligand>
        <name>Mg(2+)</name>
        <dbReference type="ChEBI" id="CHEBI:18420"/>
    </ligand>
</feature>
<feature type="binding site" evidence="14">
    <location>
        <position position="728"/>
    </location>
    <ligand>
        <name>ATP</name>
        <dbReference type="ChEBI" id="CHEBI:30616"/>
    </ligand>
</feature>
<gene>
    <name evidence="20" type="ORF">TTHERM_00470548</name>
</gene>
<feature type="binding site" evidence="14">
    <location>
        <position position="614"/>
    </location>
    <ligand>
        <name>ATP</name>
        <dbReference type="ChEBI" id="CHEBI:30616"/>
    </ligand>
</feature>
<dbReference type="InterPro" id="IPR023214">
    <property type="entry name" value="HAD_sf"/>
</dbReference>
<dbReference type="EMBL" id="GG662622">
    <property type="protein sequence ID" value="EDK31263.1"/>
    <property type="molecule type" value="Genomic_DNA"/>
</dbReference>
<evidence type="ECO:0000256" key="16">
    <source>
        <dbReference type="RuleBase" id="RU362033"/>
    </source>
</evidence>
<dbReference type="Pfam" id="PF16212">
    <property type="entry name" value="PhoLip_ATPase_C"/>
    <property type="match status" value="1"/>
</dbReference>
<dbReference type="InterPro" id="IPR036412">
    <property type="entry name" value="HAD-like_sf"/>
</dbReference>
<evidence type="ECO:0000313" key="20">
    <source>
        <dbReference type="EMBL" id="EDK31263.1"/>
    </source>
</evidence>
<keyword evidence="7 14" id="KW-0067">ATP-binding</keyword>
<protein>
    <recommendedName>
        <fullName evidence="16">Phospholipid-transporting ATPase</fullName>
        <ecNumber evidence="16">7.6.2.1</ecNumber>
    </recommendedName>
</protein>
<feature type="binding site" evidence="14">
    <location>
        <position position="649"/>
    </location>
    <ligand>
        <name>ATP</name>
        <dbReference type="ChEBI" id="CHEBI:30616"/>
    </ligand>
</feature>
<dbReference type="InterPro" id="IPR032630">
    <property type="entry name" value="P_typ_ATPase_c"/>
</dbReference>
<dbReference type="GO" id="GO:0005524">
    <property type="term" value="F:ATP binding"/>
    <property type="evidence" value="ECO:0007669"/>
    <property type="project" value="UniProtKB-UniRule"/>
</dbReference>
<dbReference type="InterPro" id="IPR044492">
    <property type="entry name" value="P_typ_ATPase_HD_dom"/>
</dbReference>
<dbReference type="GO" id="GO:0005886">
    <property type="term" value="C:plasma membrane"/>
    <property type="evidence" value="ECO:0007669"/>
    <property type="project" value="TreeGrafter"/>
</dbReference>
<evidence type="ECO:0000259" key="17">
    <source>
        <dbReference type="Pfam" id="PF00122"/>
    </source>
</evidence>
<keyword evidence="4 16" id="KW-0812">Transmembrane</keyword>
<feature type="transmembrane region" description="Helical" evidence="16">
    <location>
        <begin position="297"/>
        <end position="319"/>
    </location>
</feature>
<proteinExistence type="inferred from homology"/>
<dbReference type="InterPro" id="IPR001757">
    <property type="entry name" value="P_typ_ATPase"/>
</dbReference>
<dbReference type="GO" id="GO:0000287">
    <property type="term" value="F:magnesium ion binding"/>
    <property type="evidence" value="ECO:0007669"/>
    <property type="project" value="UniProtKB-UniRule"/>
</dbReference>
<feature type="transmembrane region" description="Helical" evidence="16">
    <location>
        <begin position="339"/>
        <end position="366"/>
    </location>
</feature>
<feature type="binding site" evidence="15">
    <location>
        <position position="848"/>
    </location>
    <ligand>
        <name>Mg(2+)</name>
        <dbReference type="ChEBI" id="CHEBI:18420"/>
    </ligand>
</feature>
<dbReference type="InterPro" id="IPR023299">
    <property type="entry name" value="ATPase_P-typ_cyto_dom_N"/>
</dbReference>
<dbReference type="InterPro" id="IPR032631">
    <property type="entry name" value="P-type_ATPase_N"/>
</dbReference>
<dbReference type="SFLD" id="SFLDG00002">
    <property type="entry name" value="C1.7:_P-type_atpase_like"/>
    <property type="match status" value="1"/>
</dbReference>
<feature type="domain" description="P-type ATPase C-terminal" evidence="19">
    <location>
        <begin position="874"/>
        <end position="1138"/>
    </location>
</feature>
<feature type="transmembrane region" description="Helical" evidence="16">
    <location>
        <begin position="1050"/>
        <end position="1071"/>
    </location>
</feature>
<evidence type="ECO:0000256" key="8">
    <source>
        <dbReference type="ARBA" id="ARBA00022842"/>
    </source>
</evidence>
<feature type="transmembrane region" description="Helical" evidence="16">
    <location>
        <begin position="64"/>
        <end position="81"/>
    </location>
</feature>
<sequence length="1333" mass="153214">MSKNVNSQRRMSNLSEIKERKLFFGENYQLNNKAFKFISNFVKTSKYNIITFLPKSILIQFKKYANWYFLFTAILQCFPIISTQNPASAIAPLVFVIALSMLREGLEDIKRHKSDNEMNSSECIIWRNNKWTKMKWANVIVGDIIYVQENEIIASDAIILCSSLQTGQAFIETSSLDGEKNLKPRMTIPELQNKFFDIANSIALEKQVLPQNFNGQVSCSMPNPHLHFFEGCIQTDIFPNKKFSVNIKNLLLRGSRIKNNEWAMGLVVYTGQDTKIMKNADQGRNKFSCIDHKCNSYIMYLLILQFLLCFSVSILNVIMCRNTNNLTIYLSSETECNTSFIYTFLSYLLLLNTLIPISLIVSLEFVKVGQGYYMEKDKELYSIFNDKPLKVFSCGLNEELGQIQHVFSDKTGTLTCNKMEFKMLICGLETYGDYNLIDLNPKIVFERNQKTAEKGNRMRTPTYTDEKSGVEYCFRDVNLESLLQDQEKDTSEILQKPIQFQCSQDNSKLFEICTQKQLAHELLMLLSTCHECVLQQGKDGRKSYQGPSPDEISLVDAANHMGYSFSGLDQKEIVLSIKAKEKRVELLHSFEFDSDRKRMSVIVRDQGIIKMYVKGADSIIKARLKKNVDQPYLSNIDKSLEQFSQKGLRTLCLALRIISEQEYEDILSKINSTIGIPNQEKELKAIAETIEKDFILLGATAVEDRLQDNVPAVLRDFLKANINVWMLTGDKLETAENIGRSCNLVTSTMGVMYIRGSHTIHNKIDDQLKNLSNQIPILQQQHKDGLSLIVEGESLTWILGDDQRKNSFLKVIIECKSVICCRVTPKQKADVVKLVKEKLNKITLAIGDGANDVNMIQEAHIGVGIYGNEGMRAVQASDYAIGQFQFLWKLVLYHGRLNYIRVAECILYFFYKNFVFTFPQYFFAFFALYSGQSIFDDWYITLYNCIFTFWPVVIKSVYEEDVYYRKKRSIHGEEKEEKVIMSKIANEDNDIIQQFYPKLYYIGQANHIFQFGRFLKWGFLGAFQGALCFFFTIFICNEGYLDSQGNVADIWATSISLYTSIIILVNLKLALNTQMWTIWNWLAFIFTSIGLYFAYIWVSDIWILSGTFLTASTLFQSSKFYLCVSLNILTCFAFDCLLLAGKSSKDSLLNYLKRVTRHQKEAEVSKIIELQDRLQMQLLNERNIKNKNVKKNGDVPNLEVICYAENGNPLHQSFNINREKDPSRYTSFLCQHGDVNQINFDELRSSQQKDIDKNYFAIQENSSRINIRTNLIQGSNISPTLKPSNFLNQNKLIVSNSFLSKTSEQVLTSQDDSSKIANSYDINNQAIIKDEDL</sequence>
<keyword evidence="8 15" id="KW-0460">Magnesium</keyword>
<feature type="transmembrane region" description="Helical" evidence="16">
    <location>
        <begin position="938"/>
        <end position="958"/>
    </location>
</feature>
<dbReference type="PRINTS" id="PR00119">
    <property type="entry name" value="CATATPASE"/>
</dbReference>
<feature type="binding site" evidence="14">
    <location>
        <position position="409"/>
    </location>
    <ligand>
        <name>ATP</name>
        <dbReference type="ChEBI" id="CHEBI:30616"/>
    </ligand>
</feature>
<evidence type="ECO:0000256" key="3">
    <source>
        <dbReference type="ARBA" id="ARBA00008109"/>
    </source>
</evidence>
<dbReference type="InterPro" id="IPR008250">
    <property type="entry name" value="ATPase_P-typ_transduc_dom_A_sf"/>
</dbReference>
<dbReference type="SUPFAM" id="SSF81653">
    <property type="entry name" value="Calcium ATPase, transduction domain A"/>
    <property type="match status" value="1"/>
</dbReference>
<evidence type="ECO:0000259" key="19">
    <source>
        <dbReference type="Pfam" id="PF16212"/>
    </source>
</evidence>
<feature type="binding site" evidence="15">
    <location>
        <position position="852"/>
    </location>
    <ligand>
        <name>Mg(2+)</name>
        <dbReference type="ChEBI" id="CHEBI:18420"/>
    </ligand>
</feature>
<feature type="binding site" evidence="14">
    <location>
        <position position="592"/>
    </location>
    <ligand>
        <name>ATP</name>
        <dbReference type="ChEBI" id="CHEBI:30616"/>
    </ligand>
</feature>
<dbReference type="Pfam" id="PF13246">
    <property type="entry name" value="Cation_ATPase"/>
    <property type="match status" value="1"/>
</dbReference>
<reference evidence="21" key="1">
    <citation type="journal article" date="2006" name="PLoS Biol.">
        <title>Macronuclear genome sequence of the ciliate Tetrahymena thermophila, a model eukaryote.</title>
        <authorList>
            <person name="Eisen J.A."/>
            <person name="Coyne R.S."/>
            <person name="Wu M."/>
            <person name="Wu D."/>
            <person name="Thiagarajan M."/>
            <person name="Wortman J.R."/>
            <person name="Badger J.H."/>
            <person name="Ren Q."/>
            <person name="Amedeo P."/>
            <person name="Jones K.M."/>
            <person name="Tallon L.J."/>
            <person name="Delcher A.L."/>
            <person name="Salzberg S.L."/>
            <person name="Silva J.C."/>
            <person name="Haas B.J."/>
            <person name="Majoros W.H."/>
            <person name="Farzad M."/>
            <person name="Carlton J.M."/>
            <person name="Smith R.K. Jr."/>
            <person name="Garg J."/>
            <person name="Pearlman R.E."/>
            <person name="Karrer K.M."/>
            <person name="Sun L."/>
            <person name="Manning G."/>
            <person name="Elde N.C."/>
            <person name="Turkewitz A.P."/>
            <person name="Asai D.J."/>
            <person name="Wilkes D.E."/>
            <person name="Wang Y."/>
            <person name="Cai H."/>
            <person name="Collins K."/>
            <person name="Stewart B.A."/>
            <person name="Lee S.R."/>
            <person name="Wilamowska K."/>
            <person name="Weinberg Z."/>
            <person name="Ruzzo W.L."/>
            <person name="Wloga D."/>
            <person name="Gaertig J."/>
            <person name="Frankel J."/>
            <person name="Tsao C.-C."/>
            <person name="Gorovsky M.A."/>
            <person name="Keeling P.J."/>
            <person name="Waller R.F."/>
            <person name="Patron N.J."/>
            <person name="Cherry J.M."/>
            <person name="Stover N.A."/>
            <person name="Krieger C.J."/>
            <person name="del Toro C."/>
            <person name="Ryder H.F."/>
            <person name="Williamson S.C."/>
            <person name="Barbeau R.A."/>
            <person name="Hamilton E.P."/>
            <person name="Orias E."/>
        </authorList>
    </citation>
    <scope>NUCLEOTIDE SEQUENCE [LARGE SCALE GENOMIC DNA]</scope>
    <source>
        <strain evidence="21">SB210</strain>
    </source>
</reference>
<dbReference type="Pfam" id="PF00122">
    <property type="entry name" value="E1-E2_ATPase"/>
    <property type="match status" value="1"/>
</dbReference>
<dbReference type="Proteomes" id="UP000009168">
    <property type="component" value="Unassembled WGS sequence"/>
</dbReference>
<dbReference type="PANTHER" id="PTHR24092:SF150">
    <property type="entry name" value="PHOSPHOLIPID-TRANSPORTING ATPASE"/>
    <property type="match status" value="1"/>
</dbReference>
<dbReference type="STRING" id="312017.X1W3T3"/>
<evidence type="ECO:0000256" key="12">
    <source>
        <dbReference type="ARBA" id="ARBA00034036"/>
    </source>
</evidence>
<evidence type="ECO:0000256" key="2">
    <source>
        <dbReference type="ARBA" id="ARBA00004308"/>
    </source>
</evidence>
<evidence type="ECO:0000256" key="10">
    <source>
        <dbReference type="ARBA" id="ARBA00022989"/>
    </source>
</evidence>
<comment type="subcellular location">
    <subcellularLocation>
        <location evidence="2">Endomembrane system</location>
    </subcellularLocation>
    <subcellularLocation>
        <location evidence="1 16">Membrane</location>
        <topology evidence="1 16">Multi-pass membrane protein</topology>
    </subcellularLocation>
</comment>
<feature type="binding site" evidence="14">
    <location>
        <position position="410"/>
    </location>
    <ligand>
        <name>ATP</name>
        <dbReference type="ChEBI" id="CHEBI:30616"/>
    </ligand>
</feature>
<keyword evidence="10 16" id="KW-1133">Transmembrane helix</keyword>
<comment type="similarity">
    <text evidence="3 16">Belongs to the cation transport ATPase (P-type) (TC 3.A.3) family. Type IV subfamily.</text>
</comment>
<dbReference type="InterPro" id="IPR059000">
    <property type="entry name" value="ATPase_P-type_domA"/>
</dbReference>
<evidence type="ECO:0000256" key="5">
    <source>
        <dbReference type="ARBA" id="ARBA00022723"/>
    </source>
</evidence>
<feature type="binding site" evidence="15">
    <location>
        <position position="411"/>
    </location>
    <ligand>
        <name>Mg(2+)</name>
        <dbReference type="ChEBI" id="CHEBI:18420"/>
    </ligand>
</feature>
<evidence type="ECO:0000256" key="1">
    <source>
        <dbReference type="ARBA" id="ARBA00004141"/>
    </source>
</evidence>
<evidence type="ECO:0000313" key="21">
    <source>
        <dbReference type="Proteomes" id="UP000009168"/>
    </source>
</evidence>
<feature type="binding site" evidence="14">
    <location>
        <position position="551"/>
    </location>
    <ligand>
        <name>ATP</name>
        <dbReference type="ChEBI" id="CHEBI:30616"/>
    </ligand>
</feature>
<feature type="domain" description="P-type ATPase N-terminal" evidence="18">
    <location>
        <begin position="29"/>
        <end position="90"/>
    </location>
</feature>
<feature type="binding site" evidence="14">
    <location>
        <position position="851"/>
    </location>
    <ligand>
        <name>ATP</name>
        <dbReference type="ChEBI" id="CHEBI:30616"/>
    </ligand>
</feature>
<feature type="transmembrane region" description="Helical" evidence="16">
    <location>
        <begin position="87"/>
        <end position="106"/>
    </location>
</feature>
<feature type="transmembrane region" description="Helical" evidence="16">
    <location>
        <begin position="906"/>
        <end position="926"/>
    </location>
</feature>
<dbReference type="InParanoid" id="X1W3T3"/>
<keyword evidence="11 16" id="KW-0472">Membrane</keyword>
<dbReference type="GO" id="GO:0045332">
    <property type="term" value="P:phospholipid translocation"/>
    <property type="evidence" value="ECO:0007669"/>
    <property type="project" value="TreeGrafter"/>
</dbReference>
<dbReference type="Gene3D" id="2.70.150.10">
    <property type="entry name" value="Calcium-transporting ATPase, cytoplasmic transduction domain A"/>
    <property type="match status" value="1"/>
</dbReference>
<feature type="binding site" evidence="14">
    <location>
        <position position="852"/>
    </location>
    <ligand>
        <name>ATP</name>
        <dbReference type="ChEBI" id="CHEBI:30616"/>
    </ligand>
</feature>
<feature type="active site" description="4-aspartylphosphate intermediate" evidence="13">
    <location>
        <position position="409"/>
    </location>
</feature>
<feature type="binding site" evidence="14">
    <location>
        <position position="828"/>
    </location>
    <ligand>
        <name>ATP</name>
        <dbReference type="ChEBI" id="CHEBI:30616"/>
    </ligand>
</feature>
<evidence type="ECO:0000256" key="14">
    <source>
        <dbReference type="PIRSR" id="PIRSR606539-2"/>
    </source>
</evidence>
<dbReference type="PANTHER" id="PTHR24092">
    <property type="entry name" value="PROBABLE PHOSPHOLIPID-TRANSPORTING ATPASE"/>
    <property type="match status" value="1"/>
</dbReference>
<dbReference type="SFLD" id="SFLDF00027">
    <property type="entry name" value="p-type_atpase"/>
    <property type="match status" value="1"/>
</dbReference>
<dbReference type="GeneID" id="24442763"/>
<dbReference type="SUPFAM" id="SSF81660">
    <property type="entry name" value="Metal cation-transporting ATPase, ATP-binding domain N"/>
    <property type="match status" value="1"/>
</dbReference>
<dbReference type="KEGG" id="tet:TTHERM_00470548"/>
<dbReference type="Gene3D" id="3.40.50.1000">
    <property type="entry name" value="HAD superfamily/HAD-like"/>
    <property type="match status" value="1"/>
</dbReference>
<evidence type="ECO:0000256" key="15">
    <source>
        <dbReference type="PIRSR" id="PIRSR606539-3"/>
    </source>
</evidence>
<dbReference type="InterPro" id="IPR023298">
    <property type="entry name" value="ATPase_P-typ_TM_dom_sf"/>
</dbReference>
<dbReference type="EC" id="7.6.2.1" evidence="16"/>
<organism evidence="20 21">
    <name type="scientific">Tetrahymena thermophila (strain SB210)</name>
    <dbReference type="NCBI Taxonomy" id="312017"/>
    <lineage>
        <taxon>Eukaryota</taxon>
        <taxon>Sar</taxon>
        <taxon>Alveolata</taxon>
        <taxon>Ciliophora</taxon>
        <taxon>Intramacronucleata</taxon>
        <taxon>Oligohymenophorea</taxon>
        <taxon>Hymenostomatida</taxon>
        <taxon>Tetrahymenina</taxon>
        <taxon>Tetrahymenidae</taxon>
        <taxon>Tetrahymena</taxon>
    </lineage>
</organism>
<evidence type="ECO:0000256" key="9">
    <source>
        <dbReference type="ARBA" id="ARBA00022967"/>
    </source>
</evidence>
<evidence type="ECO:0000256" key="13">
    <source>
        <dbReference type="PIRSR" id="PIRSR606539-1"/>
    </source>
</evidence>
<dbReference type="OrthoDB" id="377733at2759"/>
<dbReference type="SUPFAM" id="SSF56784">
    <property type="entry name" value="HAD-like"/>
    <property type="match status" value="1"/>
</dbReference>
<evidence type="ECO:0000256" key="4">
    <source>
        <dbReference type="ARBA" id="ARBA00022692"/>
    </source>
</evidence>
<evidence type="ECO:0000256" key="7">
    <source>
        <dbReference type="ARBA" id="ARBA00022840"/>
    </source>
</evidence>
<feature type="transmembrane region" description="Helical" evidence="16">
    <location>
        <begin position="1078"/>
        <end position="1098"/>
    </location>
</feature>
<accession>X1W3T3</accession>
<dbReference type="SUPFAM" id="SSF81665">
    <property type="entry name" value="Calcium ATPase, transmembrane domain M"/>
    <property type="match status" value="1"/>
</dbReference>
<feature type="binding site" evidence="14">
    <location>
        <position position="729"/>
    </location>
    <ligand>
        <name>ATP</name>
        <dbReference type="ChEBI" id="CHEBI:30616"/>
    </ligand>
</feature>
<dbReference type="RefSeq" id="XP_001470679.1">
    <property type="nucleotide sequence ID" value="XM_001470629.1"/>
</dbReference>
<evidence type="ECO:0000259" key="18">
    <source>
        <dbReference type="Pfam" id="PF16209"/>
    </source>
</evidence>
<name>X1W3T3_TETTS</name>